<dbReference type="VEuPathDB" id="AmoebaDB:FDP41_009743"/>
<protein>
    <submittedName>
        <fullName evidence="1">Uncharacterized protein</fullName>
    </submittedName>
</protein>
<accession>A0A6A5B0F5</accession>
<dbReference type="InterPro" id="IPR011044">
    <property type="entry name" value="Quino_amine_DH_bsu"/>
</dbReference>
<organism evidence="1 2">
    <name type="scientific">Naegleria fowleri</name>
    <name type="common">Brain eating amoeba</name>
    <dbReference type="NCBI Taxonomy" id="5763"/>
    <lineage>
        <taxon>Eukaryota</taxon>
        <taxon>Discoba</taxon>
        <taxon>Heterolobosea</taxon>
        <taxon>Tetramitia</taxon>
        <taxon>Eutetramitia</taxon>
        <taxon>Vahlkampfiidae</taxon>
        <taxon>Naegleria</taxon>
    </lineage>
</organism>
<sequence length="293" mass="33952">MMMASEHPKGFSGEFNIIFSHTFEVQPVTMDDLSTYAKRPYQVALMCRHEFVCFADTRIDIYHVKDQQFEKVRSFQRTNQEGAIFSTTYCKKDHSCIYLLKTQCGTPETKILKLDLQNGAVKWSTSLTPHKKDAYKNFHNFVIDSRGIIYLGDQTEQKIILICSESGQIIEKMGRNCKTSFEREVNFFYLTMDRNDNLMISCYDKYWSSIIKVFTRNLKYLKTVTIPNYCFSCPIIYDPLTDGYIFRSHTGIAYSSKDFSTISQSVTIPHVYSLSNGVLYCYDSNLGKVTCFD</sequence>
<gene>
    <name evidence="1" type="ORF">FDP41_009743</name>
</gene>
<name>A0A6A5B0F5_NAEFO</name>
<dbReference type="EMBL" id="VFQX01000072">
    <property type="protein sequence ID" value="KAF0972047.1"/>
    <property type="molecule type" value="Genomic_DNA"/>
</dbReference>
<reference evidence="1 2" key="1">
    <citation type="journal article" date="2019" name="Sci. Rep.">
        <title>Nanopore sequencing improves the draft genome of the human pathogenic amoeba Naegleria fowleri.</title>
        <authorList>
            <person name="Liechti N."/>
            <person name="Schurch N."/>
            <person name="Bruggmann R."/>
            <person name="Wittwer M."/>
        </authorList>
    </citation>
    <scope>NUCLEOTIDE SEQUENCE [LARGE SCALE GENOMIC DNA]</scope>
    <source>
        <strain evidence="1 2">ATCC 30894</strain>
    </source>
</reference>
<dbReference type="InterPro" id="IPR011042">
    <property type="entry name" value="6-blade_b-propeller_TolB-like"/>
</dbReference>
<evidence type="ECO:0000313" key="1">
    <source>
        <dbReference type="EMBL" id="KAF0972047.1"/>
    </source>
</evidence>
<evidence type="ECO:0000313" key="2">
    <source>
        <dbReference type="Proteomes" id="UP000444721"/>
    </source>
</evidence>
<dbReference type="VEuPathDB" id="AmoebaDB:NF0004510"/>
<proteinExistence type="predicted"/>
<dbReference type="AlphaFoldDB" id="A0A6A5B0F5"/>
<keyword evidence="2" id="KW-1185">Reference proteome</keyword>
<dbReference type="GeneID" id="68116958"/>
<dbReference type="Gene3D" id="2.120.10.30">
    <property type="entry name" value="TolB, C-terminal domain"/>
    <property type="match status" value="1"/>
</dbReference>
<dbReference type="Proteomes" id="UP000444721">
    <property type="component" value="Unassembled WGS sequence"/>
</dbReference>
<comment type="caution">
    <text evidence="1">The sequence shown here is derived from an EMBL/GenBank/DDBJ whole genome shotgun (WGS) entry which is preliminary data.</text>
</comment>
<dbReference type="OrthoDB" id="10397785at2759"/>
<dbReference type="SUPFAM" id="SSF50969">
    <property type="entry name" value="YVTN repeat-like/Quinoprotein amine dehydrogenase"/>
    <property type="match status" value="1"/>
</dbReference>
<dbReference type="VEuPathDB" id="AmoebaDB:NfTy_087770"/>
<dbReference type="RefSeq" id="XP_044556762.1">
    <property type="nucleotide sequence ID" value="XM_044713734.1"/>
</dbReference>